<feature type="non-terminal residue" evidence="2">
    <location>
        <position position="1"/>
    </location>
</feature>
<gene>
    <name evidence="2" type="ORF">S01H4_55862</name>
</gene>
<dbReference type="AlphaFoldDB" id="X1DMI8"/>
<dbReference type="EMBL" id="BART01032297">
    <property type="protein sequence ID" value="GAH09450.1"/>
    <property type="molecule type" value="Genomic_DNA"/>
</dbReference>
<dbReference type="InterPro" id="IPR022310">
    <property type="entry name" value="NAD/GMP_synthase"/>
</dbReference>
<name>X1DMI8_9ZZZZ</name>
<dbReference type="Pfam" id="PF02540">
    <property type="entry name" value="NAD_synthase"/>
    <property type="match status" value="1"/>
</dbReference>
<reference evidence="2" key="1">
    <citation type="journal article" date="2014" name="Front. Microbiol.">
        <title>High frequency of phylogenetically diverse reductive dehalogenase-homologous genes in deep subseafloor sedimentary metagenomes.</title>
        <authorList>
            <person name="Kawai M."/>
            <person name="Futagami T."/>
            <person name="Toyoda A."/>
            <person name="Takaki Y."/>
            <person name="Nishi S."/>
            <person name="Hori S."/>
            <person name="Arai W."/>
            <person name="Tsubouchi T."/>
            <person name="Morono Y."/>
            <person name="Uchiyama I."/>
            <person name="Ito T."/>
            <person name="Fujiyama A."/>
            <person name="Inagaki F."/>
            <person name="Takami H."/>
        </authorList>
    </citation>
    <scope>NUCLEOTIDE SEQUENCE</scope>
    <source>
        <strain evidence="2">Expedition CK06-06</strain>
    </source>
</reference>
<dbReference type="NCBIfam" id="TIGR00268">
    <property type="entry name" value="ATP-dependent sacrificial sulfur transferase LarE"/>
    <property type="match status" value="1"/>
</dbReference>
<dbReference type="GO" id="GO:0006163">
    <property type="term" value="P:purine nucleotide metabolic process"/>
    <property type="evidence" value="ECO:0007669"/>
    <property type="project" value="UniProtKB-ARBA"/>
</dbReference>
<dbReference type="SUPFAM" id="SSF52402">
    <property type="entry name" value="Adenine nucleotide alpha hydrolases-like"/>
    <property type="match status" value="1"/>
</dbReference>
<dbReference type="CDD" id="cd01990">
    <property type="entry name" value="LarE-like"/>
    <property type="match status" value="1"/>
</dbReference>
<dbReference type="InterPro" id="IPR005232">
    <property type="entry name" value="LarE"/>
</dbReference>
<dbReference type="PANTHER" id="PTHR43169:SF2">
    <property type="entry name" value="NAD_GMP SYNTHASE DOMAIN-CONTAINING PROTEIN"/>
    <property type="match status" value="1"/>
</dbReference>
<feature type="domain" description="NAD/GMP synthase" evidence="1">
    <location>
        <begin position="26"/>
        <end position="105"/>
    </location>
</feature>
<feature type="non-terminal residue" evidence="2">
    <location>
        <position position="246"/>
    </location>
</feature>
<accession>X1DMI8</accession>
<organism evidence="2">
    <name type="scientific">marine sediment metagenome</name>
    <dbReference type="NCBI Taxonomy" id="412755"/>
    <lineage>
        <taxon>unclassified sequences</taxon>
        <taxon>metagenomes</taxon>
        <taxon>ecological metagenomes</taxon>
    </lineage>
</organism>
<comment type="caution">
    <text evidence="2">The sequence shown here is derived from an EMBL/GenBank/DDBJ whole genome shotgun (WGS) entry which is preliminary data.</text>
</comment>
<dbReference type="InterPro" id="IPR014729">
    <property type="entry name" value="Rossmann-like_a/b/a_fold"/>
</dbReference>
<dbReference type="PANTHER" id="PTHR43169">
    <property type="entry name" value="EXSB FAMILY PROTEIN"/>
    <property type="match status" value="1"/>
</dbReference>
<dbReference type="GO" id="GO:0016783">
    <property type="term" value="F:sulfurtransferase activity"/>
    <property type="evidence" value="ECO:0007669"/>
    <property type="project" value="InterPro"/>
</dbReference>
<protein>
    <recommendedName>
        <fullName evidence="1">NAD/GMP synthase domain-containing protein</fullName>
    </recommendedName>
</protein>
<dbReference type="PIRSF" id="PIRSF006661">
    <property type="entry name" value="PP-lp_UCP006661"/>
    <property type="match status" value="1"/>
</dbReference>
<sequence>VEHSFRKAGVVSSTLTIGRVNLQEKYKSLQQILKELGKVVIAYSGGVDSTLLLKVAVDTLGAENVLACIAKGPSLPQSQYARAIEMAEKIGIEVRTIEPNELADARFTANKADRCFHCKSHLLSMLTDIAKEKNFNCVIGGHNLDDKDDFRPGGKAVEIFGVRSPLMEAELTKDDIRRLSRQLNLPTADMPASPCLASRISYGLEITEQRLKQIEEAEEFLKGFGLAEFRVRHHDAIARIEVHAEK</sequence>
<dbReference type="Gene3D" id="3.40.50.620">
    <property type="entry name" value="HUPs"/>
    <property type="match status" value="1"/>
</dbReference>
<dbReference type="InterPro" id="IPR052188">
    <property type="entry name" value="Ni-pincer_cofactor_biosynth"/>
</dbReference>
<proteinExistence type="predicted"/>
<evidence type="ECO:0000259" key="1">
    <source>
        <dbReference type="Pfam" id="PF02540"/>
    </source>
</evidence>
<evidence type="ECO:0000313" key="2">
    <source>
        <dbReference type="EMBL" id="GAH09450.1"/>
    </source>
</evidence>